<dbReference type="EMBL" id="DS113266">
    <property type="protein sequence ID" value="EAY14757.1"/>
    <property type="molecule type" value="Genomic_DNA"/>
</dbReference>
<organism evidence="3 4">
    <name type="scientific">Trichomonas vaginalis (strain ATCC PRA-98 / G3)</name>
    <dbReference type="NCBI Taxonomy" id="412133"/>
    <lineage>
        <taxon>Eukaryota</taxon>
        <taxon>Metamonada</taxon>
        <taxon>Parabasalia</taxon>
        <taxon>Trichomonadida</taxon>
        <taxon>Trichomonadidae</taxon>
        <taxon>Trichomonas</taxon>
    </lineage>
</organism>
<evidence type="ECO:0000259" key="1">
    <source>
        <dbReference type="Pfam" id="PF13086"/>
    </source>
</evidence>
<dbReference type="PANTHER" id="PTHR10887">
    <property type="entry name" value="DNA2/NAM7 HELICASE FAMILY"/>
    <property type="match status" value="1"/>
</dbReference>
<keyword evidence="4" id="KW-1185">Reference proteome</keyword>
<dbReference type="GO" id="GO:0003729">
    <property type="term" value="F:mRNA binding"/>
    <property type="evidence" value="ECO:0000318"/>
    <property type="project" value="GO_Central"/>
</dbReference>
<sequence>MDKIIKDISRDYMSKDKTYTDLNEIIEKCIYCMLTVEGMKNLNLLKQFQSQNHPDSMKRLLEIALKTNNSLKELPLYTELKTIEIPRYRSDILSALSSCDALDQYFTPKLKQGCSEDLFMVIMLLSTFHMRVIGKMPKNINWSLFMNEMSNRINQYMPLETILSFVDFLDSCVNFIDNPDAELLGAQFQFALLKNSNFEIKRRFSEFEQEQIELYNEQLPFEKIFKLTIENSIYYISNPSNPNFLLHLRIVLNVLQICVNVTSQKSVGRALATYLAMFPQPNNSYFSIIMNHKIPRNRYTRRSIGIYNRLYRNIIFWMSNGGSALDNFDRNNCQEFIESTGLDNPYIDVQYILDLLSGNLFIPRIVLSFLDFITYATTTFILFKETVALDIWEDIRLCLIQDNLAAGQISKCKISGNYGNIWVKTDLDTDEKTVLLLNVDGDVVREISFVKILQKNGNSYKIDFLSKSDDLNYNIIYVLDPAKNTYYSTLQNAVNLLKFSSNLQKTVLSQIWIGSENVSEVGRLQSSLEYKYLPDVINFGGCLTPDKFMQVCLDIKNIFGKSVTFSVESDIENSVKAKIPINSKLVDLQYSQYPLSCVDKDIKLTREQQLSVISSIFFPFSLIQGPPGTGKTQTMLSITRVLAANLGIVGFEEKNNKKVTKTGKSTQPNSNDERILICAHSNAALDQMLTELDKSDLDVFRFGRKATEEAKKLTVEGRVYSIVQNIIDLFQKHDMNEETDVVGDIVTFCKNLTYENIFDEIQECQEIENYADIVTSYGEEFDDETKTGLFQISKLLIFISQKRRDLVDYYTSEIGIIGCTVSFATLKVEMLSKLNIKTVIVEEAAKIVETEMISFLLLNPVRFILIGDQQQLSPVVKCDDVRLQGRFDMSFFERLLNSGIAPIQLTYQGRAKSEICNLYRNRYARELKDLKSVKKLREFECLDYNLQWIDVPIKRGGEMTNDAEAECICYVLQMLFENGVDLNDVSVITPYKNQKFNLIDYIQESSYVPRDICTVDEFQGLQNIIVILSLVSQSPSVWLRDARRINVSCSRSRSAFLIFGNMEGFRSTIEWESVVNIANAVTGGGGFLFANGRKISYDQMLLE</sequence>
<dbReference type="VEuPathDB" id="TrichDB:TVAGG3_0960550"/>
<reference evidence="3" key="2">
    <citation type="journal article" date="2007" name="Science">
        <title>Draft genome sequence of the sexually transmitted pathogen Trichomonas vaginalis.</title>
        <authorList>
            <person name="Carlton J.M."/>
            <person name="Hirt R.P."/>
            <person name="Silva J.C."/>
            <person name="Delcher A.L."/>
            <person name="Schatz M."/>
            <person name="Zhao Q."/>
            <person name="Wortman J.R."/>
            <person name="Bidwell S.L."/>
            <person name="Alsmark U.C.M."/>
            <person name="Besteiro S."/>
            <person name="Sicheritz-Ponten T."/>
            <person name="Noel C.J."/>
            <person name="Dacks J.B."/>
            <person name="Foster P.G."/>
            <person name="Simillion C."/>
            <person name="Van de Peer Y."/>
            <person name="Miranda-Saavedra D."/>
            <person name="Barton G.J."/>
            <person name="Westrop G.D."/>
            <person name="Mueller S."/>
            <person name="Dessi D."/>
            <person name="Fiori P.L."/>
            <person name="Ren Q."/>
            <person name="Paulsen I."/>
            <person name="Zhang H."/>
            <person name="Bastida-Corcuera F.D."/>
            <person name="Simoes-Barbosa A."/>
            <person name="Brown M.T."/>
            <person name="Hayes R.D."/>
            <person name="Mukherjee M."/>
            <person name="Okumura C.Y."/>
            <person name="Schneider R."/>
            <person name="Smith A.J."/>
            <person name="Vanacova S."/>
            <person name="Villalvazo M."/>
            <person name="Haas B.J."/>
            <person name="Pertea M."/>
            <person name="Feldblyum T.V."/>
            <person name="Utterback T.R."/>
            <person name="Shu C.L."/>
            <person name="Osoegawa K."/>
            <person name="de Jong P.J."/>
            <person name="Hrdy I."/>
            <person name="Horvathova L."/>
            <person name="Zubacova Z."/>
            <person name="Dolezal P."/>
            <person name="Malik S.B."/>
            <person name="Logsdon J.M. Jr."/>
            <person name="Henze K."/>
            <person name="Gupta A."/>
            <person name="Wang C.C."/>
            <person name="Dunne R.L."/>
            <person name="Upcroft J.A."/>
            <person name="Upcroft P."/>
            <person name="White O."/>
            <person name="Salzberg S.L."/>
            <person name="Tang P."/>
            <person name="Chiu C.-H."/>
            <person name="Lee Y.-S."/>
            <person name="Embley T.M."/>
            <person name="Coombs G.H."/>
            <person name="Mottram J.C."/>
            <person name="Tachezy J."/>
            <person name="Fraser-Liggett C.M."/>
            <person name="Johnson P.J."/>
        </authorList>
    </citation>
    <scope>NUCLEOTIDE SEQUENCE [LARGE SCALE GENOMIC DNA]</scope>
    <source>
        <strain evidence="3">G3</strain>
    </source>
</reference>
<dbReference type="GO" id="GO:0071013">
    <property type="term" value="C:catalytic step 2 spliceosome"/>
    <property type="evidence" value="ECO:0000318"/>
    <property type="project" value="GO_Central"/>
</dbReference>
<dbReference type="Gene3D" id="3.40.50.300">
    <property type="entry name" value="P-loop containing nucleotide triphosphate hydrolases"/>
    <property type="match status" value="2"/>
</dbReference>
<dbReference type="Pfam" id="PF13087">
    <property type="entry name" value="AAA_12"/>
    <property type="match status" value="1"/>
</dbReference>
<reference evidence="3" key="1">
    <citation type="submission" date="2006-10" db="EMBL/GenBank/DDBJ databases">
        <authorList>
            <person name="Amadeo P."/>
            <person name="Zhao Q."/>
            <person name="Wortman J."/>
            <person name="Fraser-Liggett C."/>
            <person name="Carlton J."/>
        </authorList>
    </citation>
    <scope>NUCLEOTIDE SEQUENCE</scope>
    <source>
        <strain evidence="3">G3</strain>
    </source>
</reference>
<dbReference type="InterPro" id="IPR041677">
    <property type="entry name" value="DNA2/NAM7_AAA_11"/>
</dbReference>
<dbReference type="InterPro" id="IPR041679">
    <property type="entry name" value="DNA2/NAM7-like_C"/>
</dbReference>
<protein>
    <submittedName>
        <fullName evidence="3">Uncharacterized protein</fullName>
    </submittedName>
</protein>
<feature type="domain" description="DNA2/NAM7 helicase-like C-terminal" evidence="2">
    <location>
        <begin position="888"/>
        <end position="1062"/>
    </location>
</feature>
<evidence type="ECO:0000313" key="3">
    <source>
        <dbReference type="EMBL" id="EAY14757.1"/>
    </source>
</evidence>
<dbReference type="OrthoDB" id="1879at2759"/>
<dbReference type="Proteomes" id="UP000001542">
    <property type="component" value="Unassembled WGS sequence"/>
</dbReference>
<dbReference type="VEuPathDB" id="TrichDB:TVAG_038650"/>
<gene>
    <name evidence="3" type="ORF">TVAG_038650</name>
</gene>
<dbReference type="RefSeq" id="XP_001326980.1">
    <property type="nucleotide sequence ID" value="XM_001326945.1"/>
</dbReference>
<accession>A2DY21</accession>
<dbReference type="OMA" id="HENMIPR"/>
<evidence type="ECO:0000313" key="4">
    <source>
        <dbReference type="Proteomes" id="UP000001542"/>
    </source>
</evidence>
<dbReference type="AlphaFoldDB" id="A2DY21"/>
<dbReference type="InParanoid" id="A2DY21"/>
<name>A2DY21_TRIV3</name>
<dbReference type="InterPro" id="IPR047187">
    <property type="entry name" value="SF1_C_Upf1"/>
</dbReference>
<dbReference type="SUPFAM" id="SSF52540">
    <property type="entry name" value="P-loop containing nucleoside triphosphate hydrolases"/>
    <property type="match status" value="1"/>
</dbReference>
<dbReference type="CDD" id="cd18808">
    <property type="entry name" value="SF1_C_Upf1"/>
    <property type="match status" value="1"/>
</dbReference>
<feature type="domain" description="DNA2/NAM7 helicase helicase" evidence="1">
    <location>
        <begin position="620"/>
        <end position="877"/>
    </location>
</feature>
<dbReference type="eggNOG" id="KOG1806">
    <property type="taxonomic scope" value="Eukaryota"/>
</dbReference>
<dbReference type="PANTHER" id="PTHR10887:SF5">
    <property type="entry name" value="RNA HELICASE AQUARIUS"/>
    <property type="match status" value="1"/>
</dbReference>
<proteinExistence type="predicted"/>
<dbReference type="InterPro" id="IPR027417">
    <property type="entry name" value="P-loop_NTPase"/>
</dbReference>
<dbReference type="GO" id="GO:0004386">
    <property type="term" value="F:helicase activity"/>
    <property type="evidence" value="ECO:0007669"/>
    <property type="project" value="InterPro"/>
</dbReference>
<dbReference type="Pfam" id="PF13086">
    <property type="entry name" value="AAA_11"/>
    <property type="match status" value="1"/>
</dbReference>
<dbReference type="SMR" id="A2DY21"/>
<evidence type="ECO:0000259" key="2">
    <source>
        <dbReference type="Pfam" id="PF13087"/>
    </source>
</evidence>
<dbReference type="STRING" id="5722.A2DY21"/>
<dbReference type="InterPro" id="IPR045055">
    <property type="entry name" value="DNA2/NAM7-like"/>
</dbReference>
<dbReference type="KEGG" id="tva:4772750"/>